<name>A0A9W4JCX7_9EURO</name>
<proteinExistence type="predicted"/>
<evidence type="ECO:0000313" key="1">
    <source>
        <dbReference type="EMBL" id="CAG8386144.1"/>
    </source>
</evidence>
<dbReference type="Proteomes" id="UP001152649">
    <property type="component" value="Unassembled WGS sequence"/>
</dbReference>
<reference evidence="1" key="1">
    <citation type="submission" date="2021-07" db="EMBL/GenBank/DDBJ databases">
        <authorList>
            <person name="Branca A.L. A."/>
        </authorList>
    </citation>
    <scope>NUCLEOTIDE SEQUENCE</scope>
</reference>
<evidence type="ECO:0008006" key="3">
    <source>
        <dbReference type="Google" id="ProtNLM"/>
    </source>
</evidence>
<gene>
    <name evidence="1" type="ORF">PSALAMII_LOCUS6245</name>
</gene>
<organism evidence="1 2">
    <name type="scientific">Penicillium salamii</name>
    <dbReference type="NCBI Taxonomy" id="1612424"/>
    <lineage>
        <taxon>Eukaryota</taxon>
        <taxon>Fungi</taxon>
        <taxon>Dikarya</taxon>
        <taxon>Ascomycota</taxon>
        <taxon>Pezizomycotina</taxon>
        <taxon>Eurotiomycetes</taxon>
        <taxon>Eurotiomycetidae</taxon>
        <taxon>Eurotiales</taxon>
        <taxon>Aspergillaceae</taxon>
        <taxon>Penicillium</taxon>
    </lineage>
</organism>
<protein>
    <recommendedName>
        <fullName evidence="3">F-box domain-containing protein</fullName>
    </recommendedName>
</protein>
<dbReference type="AlphaFoldDB" id="A0A9W4JCX7"/>
<evidence type="ECO:0000313" key="2">
    <source>
        <dbReference type="Proteomes" id="UP001152649"/>
    </source>
</evidence>
<keyword evidence="2" id="KW-1185">Reference proteome</keyword>
<dbReference type="OrthoDB" id="5400327at2759"/>
<accession>A0A9W4JCX7</accession>
<dbReference type="EMBL" id="CAJVPG010000266">
    <property type="protein sequence ID" value="CAG8386144.1"/>
    <property type="molecule type" value="Genomic_DNA"/>
</dbReference>
<comment type="caution">
    <text evidence="1">The sequence shown here is derived from an EMBL/GenBank/DDBJ whole genome shotgun (WGS) entry which is preliminary data.</text>
</comment>
<sequence>MEIMRMICALSDMSTLASFSRVSKALHTIAAEYIWTSFDWDGSERVLRFLEKIIHKPELSHLVTHVNIHLKGEPEVDKVVNKNKRTIRNKVPRLKVPESEIPWLISSTPVLSRSYLWTKEIKEGWPGAFVALVVALLPNLESIRVHTRAIEEIDCFCYFFYWASRPHRMRELVAPPGGTPNWAIGKYPLPALPRLREVHIGSTDPALKKPRWEQVSHVQQLLSLFHLPSLEHLTAPMDIYDPVNDWGYSDPPKAENIKSLSLTMIREEYLGKLLTVTPFLEKLEWDWCARPYEKPGSFIRLAVERINLQRLSENLGKLSGTLKHLKITGSIERLKTAEGRYEGRLFIKLVDNGTLGILKPLNNLQSLHVPLVFLLGIYRPHENDPLALARSLPNGVEHLTLTDETIHPLDARWNRREFFKLVQRYISNWKVFTPMLRSLKLEVTSEGAAEIPKALIKLTTGAPFDFKVEFKSRV</sequence>